<name>A0A8I0N799_BRUAN</name>
<sequence>MRQIACGRGSRVQCLGRRLLWLLLYCTGLRFGEVARLQVADLDLRRRLLWIRESKGRTRLVPFGSDMADEFQRYLRCRGTKTLPPESPLLLSFVGKRYCAKSISHTLRQWLRGAGLKSEKGRHGPRPYDVRHTFAVHRLRRWYRQGVELSGRLPWLSTYMGHANILGTETYLTTTPELLALVSRRFETRFRKKKRT</sequence>
<reference evidence="6" key="1">
    <citation type="submission" date="2020-09" db="EMBL/GenBank/DDBJ databases">
        <authorList>
            <person name="Dalcin Martins P."/>
        </authorList>
    </citation>
    <scope>NUCLEOTIDE SEQUENCE</scope>
    <source>
        <strain evidence="6">MAG47</strain>
    </source>
</reference>
<keyword evidence="2" id="KW-0229">DNA integration</keyword>
<dbReference type="Pfam" id="PF00589">
    <property type="entry name" value="Phage_integrase"/>
    <property type="match status" value="1"/>
</dbReference>
<reference evidence="6" key="2">
    <citation type="submission" date="2020-10" db="EMBL/GenBank/DDBJ databases">
        <title>Enrichment of novel Verrucomicrobia, Bacteroidetes and Krumholzibacteria in an oxygen-limited, methane- and iron-fed bioreactor inoculated with Bothnian Sea sediments.</title>
        <authorList>
            <person name="Martins P.D."/>
            <person name="de Jong A."/>
            <person name="Lenstra W.K."/>
            <person name="van Helmond N.A.G.M."/>
            <person name="Slomp C.P."/>
            <person name="Jetten M.S.M."/>
            <person name="Welte C.U."/>
            <person name="Rasigraf O."/>
        </authorList>
    </citation>
    <scope>NUCLEOTIDE SEQUENCE</scope>
    <source>
        <strain evidence="6">MAG47</strain>
    </source>
</reference>
<dbReference type="PROSITE" id="PS51898">
    <property type="entry name" value="TYR_RECOMBINASE"/>
    <property type="match status" value="1"/>
</dbReference>
<proteinExistence type="inferred from homology"/>
<evidence type="ECO:0000256" key="2">
    <source>
        <dbReference type="ARBA" id="ARBA00022908"/>
    </source>
</evidence>
<dbReference type="GO" id="GO:0003677">
    <property type="term" value="F:DNA binding"/>
    <property type="evidence" value="ECO:0007669"/>
    <property type="project" value="UniProtKB-KW"/>
</dbReference>
<dbReference type="SUPFAM" id="SSF56349">
    <property type="entry name" value="DNA breaking-rejoining enzymes"/>
    <property type="match status" value="1"/>
</dbReference>
<dbReference type="Proteomes" id="UP000642265">
    <property type="component" value="Unassembled WGS sequence"/>
</dbReference>
<evidence type="ECO:0000259" key="5">
    <source>
        <dbReference type="PROSITE" id="PS51898"/>
    </source>
</evidence>
<dbReference type="EMBL" id="JACZKO010000036">
    <property type="protein sequence ID" value="MBE0561656.1"/>
    <property type="molecule type" value="Genomic_DNA"/>
</dbReference>
<evidence type="ECO:0000256" key="1">
    <source>
        <dbReference type="ARBA" id="ARBA00008857"/>
    </source>
</evidence>
<evidence type="ECO:0000256" key="4">
    <source>
        <dbReference type="ARBA" id="ARBA00023172"/>
    </source>
</evidence>
<dbReference type="GO" id="GO:0015074">
    <property type="term" value="P:DNA integration"/>
    <property type="evidence" value="ECO:0007669"/>
    <property type="project" value="UniProtKB-KW"/>
</dbReference>
<dbReference type="GO" id="GO:0006310">
    <property type="term" value="P:DNA recombination"/>
    <property type="evidence" value="ECO:0007669"/>
    <property type="project" value="UniProtKB-KW"/>
</dbReference>
<comment type="caution">
    <text evidence="6">The sequence shown here is derived from an EMBL/GenBank/DDBJ whole genome shotgun (WGS) entry which is preliminary data.</text>
</comment>
<dbReference type="InterPro" id="IPR011010">
    <property type="entry name" value="DNA_brk_join_enz"/>
</dbReference>
<keyword evidence="4" id="KW-0233">DNA recombination</keyword>
<evidence type="ECO:0000313" key="7">
    <source>
        <dbReference type="Proteomes" id="UP000642265"/>
    </source>
</evidence>
<feature type="domain" description="Tyr recombinase" evidence="5">
    <location>
        <begin position="1"/>
        <end position="184"/>
    </location>
</feature>
<dbReference type="InterPro" id="IPR002104">
    <property type="entry name" value="Integrase_catalytic"/>
</dbReference>
<dbReference type="PANTHER" id="PTHR30349:SF41">
    <property type="entry name" value="INTEGRASE_RECOMBINASE PROTEIN MJ0367-RELATED"/>
    <property type="match status" value="1"/>
</dbReference>
<dbReference type="InterPro" id="IPR013762">
    <property type="entry name" value="Integrase-like_cat_sf"/>
</dbReference>
<dbReference type="PANTHER" id="PTHR30349">
    <property type="entry name" value="PHAGE INTEGRASE-RELATED"/>
    <property type="match status" value="1"/>
</dbReference>
<keyword evidence="3" id="KW-0238">DNA-binding</keyword>
<dbReference type="InterPro" id="IPR050090">
    <property type="entry name" value="Tyrosine_recombinase_XerCD"/>
</dbReference>
<dbReference type="AlphaFoldDB" id="A0A8I0N799"/>
<comment type="similarity">
    <text evidence="1">Belongs to the 'phage' integrase family.</text>
</comment>
<dbReference type="Gene3D" id="1.10.443.10">
    <property type="entry name" value="Intergrase catalytic core"/>
    <property type="match status" value="1"/>
</dbReference>
<accession>A0A8I0N799</accession>
<evidence type="ECO:0000256" key="3">
    <source>
        <dbReference type="ARBA" id="ARBA00023125"/>
    </source>
</evidence>
<gene>
    <name evidence="6" type="ORF">IH622_12710</name>
</gene>
<protein>
    <submittedName>
        <fullName evidence="6">Tyrosine-type recombinase/integrase</fullName>
    </submittedName>
</protein>
<evidence type="ECO:0000313" key="6">
    <source>
        <dbReference type="EMBL" id="MBE0561656.1"/>
    </source>
</evidence>
<organism evidence="6 7">
    <name type="scientific">Brucella anthropi</name>
    <name type="common">Ochrobactrum anthropi</name>
    <dbReference type="NCBI Taxonomy" id="529"/>
    <lineage>
        <taxon>Bacteria</taxon>
        <taxon>Pseudomonadati</taxon>
        <taxon>Pseudomonadota</taxon>
        <taxon>Alphaproteobacteria</taxon>
        <taxon>Hyphomicrobiales</taxon>
        <taxon>Brucellaceae</taxon>
        <taxon>Brucella/Ochrobactrum group</taxon>
        <taxon>Brucella</taxon>
    </lineage>
</organism>